<name>A0A2A2THU3_9CYAN</name>
<dbReference type="RefSeq" id="WP_095722359.1">
    <property type="nucleotide sequence ID" value="NZ_NTFS01000148.1"/>
</dbReference>
<protein>
    <recommendedName>
        <fullName evidence="5">SPOR domain-containing protein</fullName>
    </recommendedName>
</protein>
<evidence type="ECO:0000313" key="4">
    <source>
        <dbReference type="Proteomes" id="UP000218238"/>
    </source>
</evidence>
<feature type="compositionally biased region" description="Pro residues" evidence="1">
    <location>
        <begin position="113"/>
        <end position="122"/>
    </location>
</feature>
<reference evidence="3 4" key="1">
    <citation type="submission" date="2017-08" db="EMBL/GenBank/DDBJ databases">
        <title>Draft genome sequence of filamentous cyanobacterium Calothrix elsteri CCALA 953.</title>
        <authorList>
            <person name="Gagunashvili A.N."/>
            <person name="Elster J."/>
            <person name="Andresson O.S."/>
        </authorList>
    </citation>
    <scope>NUCLEOTIDE SEQUENCE [LARGE SCALE GENOMIC DNA]</scope>
    <source>
        <strain evidence="3 4">CCALA 953</strain>
    </source>
</reference>
<dbReference type="OrthoDB" id="483348at2"/>
<proteinExistence type="predicted"/>
<evidence type="ECO:0000313" key="3">
    <source>
        <dbReference type="EMBL" id="PAX53367.1"/>
    </source>
</evidence>
<evidence type="ECO:0008006" key="5">
    <source>
        <dbReference type="Google" id="ProtNLM"/>
    </source>
</evidence>
<dbReference type="Proteomes" id="UP000218238">
    <property type="component" value="Unassembled WGS sequence"/>
</dbReference>
<sequence>MSQNPLMHSGNQFSRTPSLKPALSAALASLEVQLDRELARYRRYRGTSRTSNQVQPANFTGSQLQYSIPTNINVNNNIAKATTDSVVGSERQEIPVSPINNSNLPPTYVTEIPTPPPPPPSQIPRVGTSGVTATEANTPQTSSIVPTAKPKTKSDSSNNSNFGVPPTSQPDDYLESSEALLRSLTEEAPKEQKQPKANKNSLLSPLGIGSILLLLTASLILAYAIINPKGLPFRFDGLFKRNNPASENSLTDGDKGQTSAGNVEVAPVPKYPNLAREEFPEVKNPNDVVGLKPKSSSTPIATNPPEVQNQIPQNQIPQNQIPTQQLPQQAVPIAPTTINPPSPSPVPTKEVPISEIKPSADGFYHLVIDNNNPNALANARKAVPDAYISDDKKLILLGAMKDKNGAEQLLNEVKAKGINARVRQP</sequence>
<organism evidence="3 4">
    <name type="scientific">Brunnivagina elsteri CCALA 953</name>
    <dbReference type="NCBI Taxonomy" id="987040"/>
    <lineage>
        <taxon>Bacteria</taxon>
        <taxon>Bacillati</taxon>
        <taxon>Cyanobacteriota</taxon>
        <taxon>Cyanophyceae</taxon>
        <taxon>Nostocales</taxon>
        <taxon>Calotrichaceae</taxon>
        <taxon>Brunnivagina</taxon>
    </lineage>
</organism>
<keyword evidence="2" id="KW-0472">Membrane</keyword>
<feature type="region of interest" description="Disordered" evidence="1">
    <location>
        <begin position="94"/>
        <end position="173"/>
    </location>
</feature>
<feature type="compositionally biased region" description="Polar residues" evidence="1">
    <location>
        <begin position="129"/>
        <end position="145"/>
    </location>
</feature>
<keyword evidence="2" id="KW-0812">Transmembrane</keyword>
<dbReference type="AlphaFoldDB" id="A0A2A2THU3"/>
<evidence type="ECO:0000256" key="1">
    <source>
        <dbReference type="SAM" id="MobiDB-lite"/>
    </source>
</evidence>
<comment type="caution">
    <text evidence="3">The sequence shown here is derived from an EMBL/GenBank/DDBJ whole genome shotgun (WGS) entry which is preliminary data.</text>
</comment>
<evidence type="ECO:0000256" key="2">
    <source>
        <dbReference type="SAM" id="Phobius"/>
    </source>
</evidence>
<dbReference type="EMBL" id="NTFS01000148">
    <property type="protein sequence ID" value="PAX53367.1"/>
    <property type="molecule type" value="Genomic_DNA"/>
</dbReference>
<keyword evidence="2" id="KW-1133">Transmembrane helix</keyword>
<feature type="transmembrane region" description="Helical" evidence="2">
    <location>
        <begin position="202"/>
        <end position="226"/>
    </location>
</feature>
<accession>A0A2A2THU3</accession>
<gene>
    <name evidence="3" type="ORF">CK510_14410</name>
</gene>
<keyword evidence="4" id="KW-1185">Reference proteome</keyword>